<protein>
    <submittedName>
        <fullName evidence="1">Uncharacterized protein</fullName>
    </submittedName>
</protein>
<gene>
    <name evidence="1" type="ORF">DPMN_053052</name>
</gene>
<evidence type="ECO:0000313" key="1">
    <source>
        <dbReference type="EMBL" id="KAH3727127.1"/>
    </source>
</evidence>
<comment type="caution">
    <text evidence="1">The sequence shown here is derived from an EMBL/GenBank/DDBJ whole genome shotgun (WGS) entry which is preliminary data.</text>
</comment>
<reference evidence="1" key="2">
    <citation type="submission" date="2020-11" db="EMBL/GenBank/DDBJ databases">
        <authorList>
            <person name="McCartney M.A."/>
            <person name="Auch B."/>
            <person name="Kono T."/>
            <person name="Mallez S."/>
            <person name="Becker A."/>
            <person name="Gohl D.M."/>
            <person name="Silverstein K.A.T."/>
            <person name="Koren S."/>
            <person name="Bechman K.B."/>
            <person name="Herman A."/>
            <person name="Abrahante J.E."/>
            <person name="Garbe J."/>
        </authorList>
    </citation>
    <scope>NUCLEOTIDE SEQUENCE</scope>
    <source>
        <strain evidence="1">Duluth1</strain>
        <tissue evidence="1">Whole animal</tissue>
    </source>
</reference>
<evidence type="ECO:0000313" key="2">
    <source>
        <dbReference type="Proteomes" id="UP000828390"/>
    </source>
</evidence>
<accession>A0A9D4CLF2</accession>
<sequence>MVFVHARNETVRTASVLRDQAKNNGDSQLFLPEQSGSLGDATNNVGSIFYFKAVH</sequence>
<dbReference type="AlphaFoldDB" id="A0A9D4CLF2"/>
<reference evidence="1" key="1">
    <citation type="journal article" date="2019" name="bioRxiv">
        <title>The Genome of the Zebra Mussel, Dreissena polymorpha: A Resource for Invasive Species Research.</title>
        <authorList>
            <person name="McCartney M.A."/>
            <person name="Auch B."/>
            <person name="Kono T."/>
            <person name="Mallez S."/>
            <person name="Zhang Y."/>
            <person name="Obille A."/>
            <person name="Becker A."/>
            <person name="Abrahante J.E."/>
            <person name="Garbe J."/>
            <person name="Badalamenti J.P."/>
            <person name="Herman A."/>
            <person name="Mangelson H."/>
            <person name="Liachko I."/>
            <person name="Sullivan S."/>
            <person name="Sone E.D."/>
            <person name="Koren S."/>
            <person name="Silverstein K.A.T."/>
            <person name="Beckman K.B."/>
            <person name="Gohl D.M."/>
        </authorList>
    </citation>
    <scope>NUCLEOTIDE SEQUENCE</scope>
    <source>
        <strain evidence="1">Duluth1</strain>
        <tissue evidence="1">Whole animal</tissue>
    </source>
</reference>
<proteinExistence type="predicted"/>
<dbReference type="Proteomes" id="UP000828390">
    <property type="component" value="Unassembled WGS sequence"/>
</dbReference>
<keyword evidence="2" id="KW-1185">Reference proteome</keyword>
<organism evidence="1 2">
    <name type="scientific">Dreissena polymorpha</name>
    <name type="common">Zebra mussel</name>
    <name type="synonym">Mytilus polymorpha</name>
    <dbReference type="NCBI Taxonomy" id="45954"/>
    <lineage>
        <taxon>Eukaryota</taxon>
        <taxon>Metazoa</taxon>
        <taxon>Spiralia</taxon>
        <taxon>Lophotrochozoa</taxon>
        <taxon>Mollusca</taxon>
        <taxon>Bivalvia</taxon>
        <taxon>Autobranchia</taxon>
        <taxon>Heteroconchia</taxon>
        <taxon>Euheterodonta</taxon>
        <taxon>Imparidentia</taxon>
        <taxon>Neoheterodontei</taxon>
        <taxon>Myida</taxon>
        <taxon>Dreissenoidea</taxon>
        <taxon>Dreissenidae</taxon>
        <taxon>Dreissena</taxon>
    </lineage>
</organism>
<dbReference type="EMBL" id="JAIWYP010000012">
    <property type="protein sequence ID" value="KAH3727127.1"/>
    <property type="molecule type" value="Genomic_DNA"/>
</dbReference>
<name>A0A9D4CLF2_DREPO</name>